<dbReference type="PANTHER" id="PTHR24355:SF18">
    <property type="entry name" value="G PROTEIN-COUPLED RECEPTOR KINASE"/>
    <property type="match status" value="1"/>
</dbReference>
<dbReference type="SMART" id="SM00220">
    <property type="entry name" value="S_TKc"/>
    <property type="match status" value="1"/>
</dbReference>
<evidence type="ECO:0008006" key="12">
    <source>
        <dbReference type="Google" id="ProtNLM"/>
    </source>
</evidence>
<dbReference type="InterPro" id="IPR011009">
    <property type="entry name" value="Kinase-like_dom_sf"/>
</dbReference>
<reference evidence="10 11" key="1">
    <citation type="submission" date="2024-10" db="EMBL/GenBank/DDBJ databases">
        <title>Updated reference genomes for cyclostephanoid diatoms.</title>
        <authorList>
            <person name="Roberts W.R."/>
            <person name="Alverson A.J."/>
        </authorList>
    </citation>
    <scope>NUCLEOTIDE SEQUENCE [LARGE SCALE GENOMIC DNA]</scope>
    <source>
        <strain evidence="10 11">AJA276-08</strain>
    </source>
</reference>
<feature type="domain" description="RGS" evidence="8">
    <location>
        <begin position="64"/>
        <end position="127"/>
    </location>
</feature>
<dbReference type="InterPro" id="IPR045270">
    <property type="entry name" value="STKc_AGC"/>
</dbReference>
<comment type="caution">
    <text evidence="10">The sequence shown here is derived from an EMBL/GenBank/DDBJ whole genome shotgun (WGS) entry which is preliminary data.</text>
</comment>
<evidence type="ECO:0000256" key="4">
    <source>
        <dbReference type="ARBA" id="ARBA00022777"/>
    </source>
</evidence>
<keyword evidence="3 6" id="KW-0547">Nucleotide-binding</keyword>
<dbReference type="InterPro" id="IPR008271">
    <property type="entry name" value="Ser/Thr_kinase_AS"/>
</dbReference>
<dbReference type="PANTHER" id="PTHR24355">
    <property type="entry name" value="G PROTEIN-COUPLED RECEPTOR KINASE/RIBOSOMAL PROTEIN S6 KINASE"/>
    <property type="match status" value="1"/>
</dbReference>
<dbReference type="AlphaFoldDB" id="A0ABD3P793"/>
<dbReference type="GO" id="GO:0005524">
    <property type="term" value="F:ATP binding"/>
    <property type="evidence" value="ECO:0007669"/>
    <property type="project" value="UniProtKB-UniRule"/>
</dbReference>
<feature type="binding site" evidence="6">
    <location>
        <position position="341"/>
    </location>
    <ligand>
        <name>ATP</name>
        <dbReference type="ChEBI" id="CHEBI:30616"/>
    </ligand>
</feature>
<evidence type="ECO:0000256" key="3">
    <source>
        <dbReference type="ARBA" id="ARBA00022741"/>
    </source>
</evidence>
<dbReference type="Gene3D" id="1.10.510.10">
    <property type="entry name" value="Transferase(Phosphotransferase) domain 1"/>
    <property type="match status" value="1"/>
</dbReference>
<proteinExistence type="predicted"/>
<dbReference type="PROSITE" id="PS00107">
    <property type="entry name" value="PROTEIN_KINASE_ATP"/>
    <property type="match status" value="1"/>
</dbReference>
<dbReference type="PROSITE" id="PS00108">
    <property type="entry name" value="PROTEIN_KINASE_ST"/>
    <property type="match status" value="1"/>
</dbReference>
<evidence type="ECO:0000256" key="6">
    <source>
        <dbReference type="PROSITE-ProRule" id="PRU10141"/>
    </source>
</evidence>
<dbReference type="SMART" id="SM00315">
    <property type="entry name" value="RGS"/>
    <property type="match status" value="1"/>
</dbReference>
<organism evidence="10 11">
    <name type="scientific">Stephanodiscus triporus</name>
    <dbReference type="NCBI Taxonomy" id="2934178"/>
    <lineage>
        <taxon>Eukaryota</taxon>
        <taxon>Sar</taxon>
        <taxon>Stramenopiles</taxon>
        <taxon>Ochrophyta</taxon>
        <taxon>Bacillariophyta</taxon>
        <taxon>Coscinodiscophyceae</taxon>
        <taxon>Thalassiosirophycidae</taxon>
        <taxon>Stephanodiscales</taxon>
        <taxon>Stephanodiscaceae</taxon>
        <taxon>Stephanodiscus</taxon>
    </lineage>
</organism>
<keyword evidence="5 6" id="KW-0067">ATP-binding</keyword>
<dbReference type="PROSITE" id="PS51285">
    <property type="entry name" value="AGC_KINASE_CTER"/>
    <property type="match status" value="1"/>
</dbReference>
<dbReference type="InterPro" id="IPR044926">
    <property type="entry name" value="RGS_subdomain_2"/>
</dbReference>
<dbReference type="Gene3D" id="1.10.167.10">
    <property type="entry name" value="Regulator of G-protein Signalling 4, domain 2"/>
    <property type="match status" value="1"/>
</dbReference>
<dbReference type="PROSITE" id="PS50011">
    <property type="entry name" value="PROTEIN_KINASE_DOM"/>
    <property type="match status" value="1"/>
</dbReference>
<evidence type="ECO:0000313" key="11">
    <source>
        <dbReference type="Proteomes" id="UP001530315"/>
    </source>
</evidence>
<gene>
    <name evidence="10" type="ORF">ACHAW5_006746</name>
</gene>
<dbReference type="InterPro" id="IPR000719">
    <property type="entry name" value="Prot_kinase_dom"/>
</dbReference>
<dbReference type="SUPFAM" id="SSF56112">
    <property type="entry name" value="Protein kinase-like (PK-like)"/>
    <property type="match status" value="1"/>
</dbReference>
<name>A0ABD3P793_9STRA</name>
<evidence type="ECO:0000256" key="5">
    <source>
        <dbReference type="ARBA" id="ARBA00022840"/>
    </source>
</evidence>
<feature type="domain" description="AGC-kinase C-terminal" evidence="9">
    <location>
        <begin position="585"/>
        <end position="652"/>
    </location>
</feature>
<feature type="domain" description="Protein kinase" evidence="7">
    <location>
        <begin position="312"/>
        <end position="584"/>
    </location>
</feature>
<keyword evidence="4" id="KW-0418">Kinase</keyword>
<keyword evidence="2" id="KW-0808">Transferase</keyword>
<keyword evidence="1" id="KW-0723">Serine/threonine-protein kinase</keyword>
<dbReference type="InterPro" id="IPR016137">
    <property type="entry name" value="RGS"/>
</dbReference>
<dbReference type="Gene3D" id="3.30.200.20">
    <property type="entry name" value="Phosphorylase Kinase, domain 1"/>
    <property type="match status" value="1"/>
</dbReference>
<dbReference type="InterPro" id="IPR000961">
    <property type="entry name" value="AGC-kinase_C"/>
</dbReference>
<dbReference type="InterPro" id="IPR017441">
    <property type="entry name" value="Protein_kinase_ATP_BS"/>
</dbReference>
<dbReference type="CDD" id="cd05123">
    <property type="entry name" value="STKc_AGC"/>
    <property type="match status" value="1"/>
</dbReference>
<sequence length="680" mass="76439">MEELQDAIEDAQYVSAIASVDDGPRPVVPWEIPEEAELTKWKDGLLSRHAKEKGASPSLPTPFGFEWTLAHALGFFLFSAYLKESVGDYVEINFMEEVIRWKQSKGRLRAEKTGFIVVNYLAPLAESANAGDPPPVLAVVTPDAVASPPTADNEKNEHTEELKSISKIHPEVRPPKTEIKEYSLAREPTDFLPEVMQELRARNSGPIQNCIGVGGNILESILSKVDKLRNLPGFASTQNGTRRQSSVSMRSEVRNLSLVSSTLPENLFDEAELVVAENIRDKHWSGFQSSEQHTKLLNFLWFQDRTVVEEDFFVMRVLGRGGFGLVTACKKGTSGKLYAMKVMNKKRIKLKKAEKLTLSEQECLADVDSPFVVNLKYSFQSKTDVFLILDLMTGGDLSYHLSQKGCFPKDECLYYGARIMLGLQALHDRGYVYRDLKPENCLLGEDGRVKLTDLGLAVKITPDLHGAAGTRGYWAPEMLDRDENGKRKNYGRMVDWFSFGCCLAEFISGTSPFRSQIALDFGLKKGEKTKEKAIDCATREMHPELDGPKFDDIAADVCRKLLDKNEATRLGFNGCNEIMSHPYFCDLKWEDIISDRMQPPFIPLTDVNAASQSEIGTFAEDKAFHDTVLTEQDEAFYDKWNFTNRKAFAEEVIEFLIYERETGKPLLPIPQNPTCCCVIL</sequence>
<evidence type="ECO:0000259" key="8">
    <source>
        <dbReference type="PROSITE" id="PS50132"/>
    </source>
</evidence>
<accession>A0ABD3P793</accession>
<evidence type="ECO:0000313" key="10">
    <source>
        <dbReference type="EMBL" id="KAL3783935.1"/>
    </source>
</evidence>
<dbReference type="Proteomes" id="UP001530315">
    <property type="component" value="Unassembled WGS sequence"/>
</dbReference>
<evidence type="ECO:0000259" key="9">
    <source>
        <dbReference type="PROSITE" id="PS51285"/>
    </source>
</evidence>
<dbReference type="PROSITE" id="PS50132">
    <property type="entry name" value="RGS"/>
    <property type="match status" value="1"/>
</dbReference>
<evidence type="ECO:0000259" key="7">
    <source>
        <dbReference type="PROSITE" id="PS50011"/>
    </source>
</evidence>
<dbReference type="EMBL" id="JALLAZ020000948">
    <property type="protein sequence ID" value="KAL3783935.1"/>
    <property type="molecule type" value="Genomic_DNA"/>
</dbReference>
<evidence type="ECO:0000256" key="2">
    <source>
        <dbReference type="ARBA" id="ARBA00022679"/>
    </source>
</evidence>
<evidence type="ECO:0000256" key="1">
    <source>
        <dbReference type="ARBA" id="ARBA00022527"/>
    </source>
</evidence>
<dbReference type="Pfam" id="PF00069">
    <property type="entry name" value="Pkinase"/>
    <property type="match status" value="1"/>
</dbReference>
<protein>
    <recommendedName>
        <fullName evidence="12">G protein-coupled receptor kinase</fullName>
    </recommendedName>
</protein>
<dbReference type="InterPro" id="IPR036305">
    <property type="entry name" value="RGS_sf"/>
</dbReference>
<keyword evidence="11" id="KW-1185">Reference proteome</keyword>
<dbReference type="GO" id="GO:0004674">
    <property type="term" value="F:protein serine/threonine kinase activity"/>
    <property type="evidence" value="ECO:0007669"/>
    <property type="project" value="UniProtKB-KW"/>
</dbReference>
<dbReference type="SUPFAM" id="SSF48097">
    <property type="entry name" value="Regulator of G-protein signaling, RGS"/>
    <property type="match status" value="1"/>
</dbReference>